<gene>
    <name evidence="1" type="ORF">NQ314_010395</name>
</gene>
<proteinExistence type="predicted"/>
<dbReference type="GO" id="GO:0003676">
    <property type="term" value="F:nucleic acid binding"/>
    <property type="evidence" value="ECO:0007669"/>
    <property type="project" value="InterPro"/>
</dbReference>
<sequence length="216" mass="24443">MDIREVLHKYLEKQGREVRQFKDNTPRHDFMEHFITRNNLSIRLASNIKRARAVVGPNGIHKFFNNIEGVLRDTDPQLVSNNDETNVQDDSGAKKVNVPRGTKRMERVQQHSKASVSVMVCGDAARNLLPLMVMYESGYLHENWIKGEPPGTVYGNSASGRFDMILLPKIRALDSPKQKIVIGDNLASHFSPTVIQACEENNIYLTPLPPNSTYLM</sequence>
<dbReference type="AlphaFoldDB" id="A0AAV8XQU2"/>
<keyword evidence="2" id="KW-1185">Reference proteome</keyword>
<evidence type="ECO:0000313" key="2">
    <source>
        <dbReference type="Proteomes" id="UP001162156"/>
    </source>
</evidence>
<comment type="caution">
    <text evidence="1">The sequence shown here is derived from an EMBL/GenBank/DDBJ whole genome shotgun (WGS) entry which is preliminary data.</text>
</comment>
<dbReference type="InterPro" id="IPR036397">
    <property type="entry name" value="RNaseH_sf"/>
</dbReference>
<evidence type="ECO:0000313" key="1">
    <source>
        <dbReference type="EMBL" id="KAJ8941421.1"/>
    </source>
</evidence>
<evidence type="ECO:0008006" key="3">
    <source>
        <dbReference type="Google" id="ProtNLM"/>
    </source>
</evidence>
<dbReference type="Gene3D" id="3.30.420.10">
    <property type="entry name" value="Ribonuclease H-like superfamily/Ribonuclease H"/>
    <property type="match status" value="1"/>
</dbReference>
<reference evidence="1" key="1">
    <citation type="journal article" date="2023" name="Insect Mol. Biol.">
        <title>Genome sequencing provides insights into the evolution of gene families encoding plant cell wall-degrading enzymes in longhorned beetles.</title>
        <authorList>
            <person name="Shin N.R."/>
            <person name="Okamura Y."/>
            <person name="Kirsch R."/>
            <person name="Pauchet Y."/>
        </authorList>
    </citation>
    <scope>NUCLEOTIDE SEQUENCE</scope>
    <source>
        <strain evidence="1">RBIC_L_NR</strain>
    </source>
</reference>
<organism evidence="1 2">
    <name type="scientific">Rhamnusium bicolor</name>
    <dbReference type="NCBI Taxonomy" id="1586634"/>
    <lineage>
        <taxon>Eukaryota</taxon>
        <taxon>Metazoa</taxon>
        <taxon>Ecdysozoa</taxon>
        <taxon>Arthropoda</taxon>
        <taxon>Hexapoda</taxon>
        <taxon>Insecta</taxon>
        <taxon>Pterygota</taxon>
        <taxon>Neoptera</taxon>
        <taxon>Endopterygota</taxon>
        <taxon>Coleoptera</taxon>
        <taxon>Polyphaga</taxon>
        <taxon>Cucujiformia</taxon>
        <taxon>Chrysomeloidea</taxon>
        <taxon>Cerambycidae</taxon>
        <taxon>Lepturinae</taxon>
        <taxon>Rhagiini</taxon>
        <taxon>Rhamnusium</taxon>
    </lineage>
</organism>
<accession>A0AAV8XQU2</accession>
<dbReference type="EMBL" id="JANEYF010002872">
    <property type="protein sequence ID" value="KAJ8941421.1"/>
    <property type="molecule type" value="Genomic_DNA"/>
</dbReference>
<dbReference type="Proteomes" id="UP001162156">
    <property type="component" value="Unassembled WGS sequence"/>
</dbReference>
<protein>
    <recommendedName>
        <fullName evidence="3">DDE-1 domain-containing protein</fullName>
    </recommendedName>
</protein>
<name>A0AAV8XQU2_9CUCU</name>